<dbReference type="SUPFAM" id="SSF47384">
    <property type="entry name" value="Homodimeric domain of signal transducing histidine kinase"/>
    <property type="match status" value="1"/>
</dbReference>
<comment type="caution">
    <text evidence="2">The sequence shown here is derived from an EMBL/GenBank/DDBJ whole genome shotgun (WGS) entry which is preliminary data.</text>
</comment>
<reference evidence="2" key="2">
    <citation type="submission" date="2021-08" db="EMBL/GenBank/DDBJ databases">
        <authorList>
            <person name="Tani A."/>
            <person name="Ola A."/>
            <person name="Ogura Y."/>
            <person name="Katsura K."/>
            <person name="Hayashi T."/>
        </authorList>
    </citation>
    <scope>NUCLEOTIDE SEQUENCE</scope>
    <source>
        <strain evidence="2">NBRC 15686</strain>
    </source>
</reference>
<dbReference type="Gene3D" id="1.10.287.130">
    <property type="match status" value="1"/>
</dbReference>
<keyword evidence="3" id="KW-1185">Reference proteome</keyword>
<name>A0ABQ4UIK9_9HYPH</name>
<proteinExistence type="predicted"/>
<protein>
    <recommendedName>
        <fullName evidence="4">Signal transduction histidine kinase dimerisation/phosphoacceptor domain-containing protein</fullName>
    </recommendedName>
</protein>
<dbReference type="InterPro" id="IPR036097">
    <property type="entry name" value="HisK_dim/P_sf"/>
</dbReference>
<sequence length="68" mass="7588">MADAEEELRQSQKMEAIGQLTGGVAHDFNNLLTIIRSSVDFLRRPDLPRRVRPGTLPPSLTRWTGSPS</sequence>
<evidence type="ECO:0008006" key="4">
    <source>
        <dbReference type="Google" id="ProtNLM"/>
    </source>
</evidence>
<accession>A0ABQ4UIK9</accession>
<evidence type="ECO:0000313" key="2">
    <source>
        <dbReference type="EMBL" id="GJE67154.1"/>
    </source>
</evidence>
<evidence type="ECO:0000313" key="3">
    <source>
        <dbReference type="Proteomes" id="UP001055039"/>
    </source>
</evidence>
<dbReference type="Proteomes" id="UP001055039">
    <property type="component" value="Unassembled WGS sequence"/>
</dbReference>
<dbReference type="PANTHER" id="PTHR43065">
    <property type="entry name" value="SENSOR HISTIDINE KINASE"/>
    <property type="match status" value="1"/>
</dbReference>
<gene>
    <name evidence="2" type="ORF">LNAOJCKE_4380</name>
</gene>
<dbReference type="EMBL" id="BPRC01000022">
    <property type="protein sequence ID" value="GJE67154.1"/>
    <property type="molecule type" value="Genomic_DNA"/>
</dbReference>
<reference evidence="2" key="1">
    <citation type="journal article" date="2021" name="Front. Microbiol.">
        <title>Comprehensive Comparative Genomics and Phenotyping of Methylobacterium Species.</title>
        <authorList>
            <person name="Alessa O."/>
            <person name="Ogura Y."/>
            <person name="Fujitani Y."/>
            <person name="Takami H."/>
            <person name="Hayashi T."/>
            <person name="Sahin N."/>
            <person name="Tani A."/>
        </authorList>
    </citation>
    <scope>NUCLEOTIDE SEQUENCE</scope>
    <source>
        <strain evidence="2">NBRC 15686</strain>
    </source>
</reference>
<dbReference type="RefSeq" id="WP_373322734.1">
    <property type="nucleotide sequence ID" value="NZ_BAAADH010000094.1"/>
</dbReference>
<evidence type="ECO:0000256" key="1">
    <source>
        <dbReference type="SAM" id="MobiDB-lite"/>
    </source>
</evidence>
<feature type="region of interest" description="Disordered" evidence="1">
    <location>
        <begin position="47"/>
        <end position="68"/>
    </location>
</feature>
<dbReference type="PANTHER" id="PTHR43065:SF49">
    <property type="entry name" value="HISTIDINE KINASE"/>
    <property type="match status" value="1"/>
</dbReference>
<organism evidence="2 3">
    <name type="scientific">Methylorubrum aminovorans</name>
    <dbReference type="NCBI Taxonomy" id="269069"/>
    <lineage>
        <taxon>Bacteria</taxon>
        <taxon>Pseudomonadati</taxon>
        <taxon>Pseudomonadota</taxon>
        <taxon>Alphaproteobacteria</taxon>
        <taxon>Hyphomicrobiales</taxon>
        <taxon>Methylobacteriaceae</taxon>
        <taxon>Methylorubrum</taxon>
    </lineage>
</organism>